<evidence type="ECO:0008006" key="3">
    <source>
        <dbReference type="Google" id="ProtNLM"/>
    </source>
</evidence>
<dbReference type="Pfam" id="PF05045">
    <property type="entry name" value="RgpF"/>
    <property type="match status" value="1"/>
</dbReference>
<dbReference type="EMBL" id="JXNU01000003">
    <property type="protein sequence ID" value="KKF35692.1"/>
    <property type="molecule type" value="Genomic_DNA"/>
</dbReference>
<protein>
    <recommendedName>
        <fullName evidence="3">Lipopolysaccharide biosynthesis protein</fullName>
    </recommendedName>
</protein>
<dbReference type="AlphaFoldDB" id="A0A0M2KEE5"/>
<organism evidence="1 2">
    <name type="scientific">Erwinia tracheiphila</name>
    <dbReference type="NCBI Taxonomy" id="65700"/>
    <lineage>
        <taxon>Bacteria</taxon>
        <taxon>Pseudomonadati</taxon>
        <taxon>Pseudomonadota</taxon>
        <taxon>Gammaproteobacteria</taxon>
        <taxon>Enterobacterales</taxon>
        <taxon>Erwiniaceae</taxon>
        <taxon>Erwinia</taxon>
    </lineage>
</organism>
<reference evidence="1 2" key="1">
    <citation type="submission" date="2015-01" db="EMBL/GenBank/DDBJ databases">
        <title>Erwinia tracheiphila.</title>
        <authorList>
            <person name="Shapiro L.R."/>
        </authorList>
    </citation>
    <scope>NUCLEOTIDE SEQUENCE [LARGE SCALE GENOMIC DNA]</scope>
    <source>
        <strain evidence="1 2">BuffGH</strain>
    </source>
</reference>
<proteinExistence type="predicted"/>
<evidence type="ECO:0000313" key="2">
    <source>
        <dbReference type="Proteomes" id="UP000033924"/>
    </source>
</evidence>
<dbReference type="Proteomes" id="UP000033924">
    <property type="component" value="Unassembled WGS sequence"/>
</dbReference>
<dbReference type="InterPro" id="IPR007739">
    <property type="entry name" value="RgpF"/>
</dbReference>
<keyword evidence="2" id="KW-1185">Reference proteome</keyword>
<name>A0A0M2KEE5_9GAMM</name>
<dbReference type="RefSeq" id="WP_046372015.1">
    <property type="nucleotide sequence ID" value="NZ_CP089932.1"/>
</dbReference>
<accession>A0A0M2KEE5</accession>
<gene>
    <name evidence="1" type="ORF">SY86_10100</name>
</gene>
<dbReference type="PATRIC" id="fig|65700.7.peg.2552"/>
<comment type="caution">
    <text evidence="1">The sequence shown here is derived from an EMBL/GenBank/DDBJ whole genome shotgun (WGS) entry which is preliminary data.</text>
</comment>
<evidence type="ECO:0000313" key="1">
    <source>
        <dbReference type="EMBL" id="KKF35692.1"/>
    </source>
</evidence>
<sequence length="426" mass="48881">MPIINKKCINPLINFYLRNHFLCVSLIKAVKTKSKKDIILENKNSTKLLLIIALNKKGSLRKDIEGFLKKMKEKGAGIIAVNACSLEKKEIKRISALIDIYIETDDIGRSFASYKECFDYIYKNQMNQHCKRLIMCNDSVFYSSHGLNDFVDTMITTEKNVLGATENHACDKYLDSYFISFSGGIINNEKFIAYWRKYKKTDSKHKIKSEGEIHLSQVLQSISMGNKDFVSLYNISGIERSHNDITSIVDLAFAVSMGKHSCEQTTLLKDKFCQDKFIASYFKKYSKEMLPAGYQHSQSAEKKGGNTPEKNLHSMLFMQWLNHLKTSSPQPDKALIHALKGRCLEFCVEGSQIHLNAIILKKMGLPLVKLDLFYRGYLGMHDMFKITKLLHDKQEVEAFSQLISSRTAGKHFYKGFMRVAFMHDYI</sequence>
<dbReference type="STRING" id="65700.SY86_10100"/>